<gene>
    <name evidence="1" type="ORF">ZT1A5_G2359</name>
</gene>
<sequence>MWNDHHEGISILPVYHQEFGLQDHTSFPFTFALQPHPPQLNPPTVPNIIQPQPSIHHPPSTINLIHPPPPTTKPTKPPTMPLLARRFSITNFIIASSALGFQVSVLYPWHMKLDEDFAALRKENVRLAKLVEQKFRIGAAASLEGKEERKGKVEGKA</sequence>
<evidence type="ECO:0000313" key="2">
    <source>
        <dbReference type="Proteomes" id="UP000215453"/>
    </source>
</evidence>
<name>A0A1Y6L8Z4_ZYMTR</name>
<dbReference type="PANTHER" id="PTHR40135:SF1">
    <property type="entry name" value="MITOCHONDRIAL PHOSPHATE CARRIER PROTEIN"/>
    <property type="match status" value="1"/>
</dbReference>
<dbReference type="AlphaFoldDB" id="A0A1Y6L8Z4"/>
<evidence type="ECO:0000313" key="1">
    <source>
        <dbReference type="EMBL" id="SMY20923.1"/>
    </source>
</evidence>
<organism evidence="1 2">
    <name type="scientific">Zymoseptoria tritici ST99CH_1A5</name>
    <dbReference type="NCBI Taxonomy" id="1276529"/>
    <lineage>
        <taxon>Eukaryota</taxon>
        <taxon>Fungi</taxon>
        <taxon>Dikarya</taxon>
        <taxon>Ascomycota</taxon>
        <taxon>Pezizomycotina</taxon>
        <taxon>Dothideomycetes</taxon>
        <taxon>Dothideomycetidae</taxon>
        <taxon>Mycosphaerellales</taxon>
        <taxon>Mycosphaerellaceae</taxon>
        <taxon>Zymoseptoria</taxon>
    </lineage>
</organism>
<protein>
    <submittedName>
        <fullName evidence="1">Uncharacterized protein</fullName>
    </submittedName>
</protein>
<accession>A0A1Y6L8Z4</accession>
<reference evidence="1 2" key="1">
    <citation type="submission" date="2016-10" db="EMBL/GenBank/DDBJ databases">
        <authorList>
            <person name="Varghese N."/>
        </authorList>
    </citation>
    <scope>NUCLEOTIDE SEQUENCE [LARGE SCALE GENOMIC DNA]</scope>
</reference>
<proteinExistence type="predicted"/>
<dbReference type="Proteomes" id="UP000215453">
    <property type="component" value="Chromosome 2"/>
</dbReference>
<dbReference type="EMBL" id="LT882677">
    <property type="protein sequence ID" value="SMY20923.1"/>
    <property type="molecule type" value="Genomic_DNA"/>
</dbReference>
<dbReference type="PANTHER" id="PTHR40135">
    <property type="entry name" value="MITOCHONDRIAL PHOSPHATE CARRIER PROTEIN"/>
    <property type="match status" value="1"/>
</dbReference>